<evidence type="ECO:0000256" key="1">
    <source>
        <dbReference type="SAM" id="MobiDB-lite"/>
    </source>
</evidence>
<feature type="chain" id="PRO_5039077456" description="Phosphatase PAP2 family protein" evidence="2">
    <location>
        <begin position="28"/>
        <end position="452"/>
    </location>
</feature>
<reference evidence="3 4" key="1">
    <citation type="submission" date="2018-08" db="EMBL/GenBank/DDBJ databases">
        <title>Streptomyces NEAU-D10 sp. nov., a novel Actinomycete isolated from soil.</title>
        <authorList>
            <person name="Jin L."/>
        </authorList>
    </citation>
    <scope>NUCLEOTIDE SEQUENCE [LARGE SCALE GENOMIC DNA]</scope>
    <source>
        <strain evidence="3 4">NEAU-D10</strain>
    </source>
</reference>
<name>A0A371QB10_STRIH</name>
<dbReference type="EMBL" id="QUAC01000014">
    <property type="protein sequence ID" value="REK91890.1"/>
    <property type="molecule type" value="Genomic_DNA"/>
</dbReference>
<evidence type="ECO:0000313" key="3">
    <source>
        <dbReference type="EMBL" id="REK91890.1"/>
    </source>
</evidence>
<feature type="region of interest" description="Disordered" evidence="1">
    <location>
        <begin position="431"/>
        <end position="452"/>
    </location>
</feature>
<dbReference type="InterPro" id="IPR036938">
    <property type="entry name" value="PAP2/HPO_sf"/>
</dbReference>
<dbReference type="SUPFAM" id="SSF48317">
    <property type="entry name" value="Acid phosphatase/Vanadium-dependent haloperoxidase"/>
    <property type="match status" value="1"/>
</dbReference>
<evidence type="ECO:0008006" key="5">
    <source>
        <dbReference type="Google" id="ProtNLM"/>
    </source>
</evidence>
<keyword evidence="2" id="KW-0732">Signal</keyword>
<accession>A0A371QB10</accession>
<dbReference type="Proteomes" id="UP000262477">
    <property type="component" value="Unassembled WGS sequence"/>
</dbReference>
<comment type="caution">
    <text evidence="3">The sequence shown here is derived from an EMBL/GenBank/DDBJ whole genome shotgun (WGS) entry which is preliminary data.</text>
</comment>
<dbReference type="OrthoDB" id="103227at2"/>
<dbReference type="PANTHER" id="PTHR34599">
    <property type="entry name" value="PEROXIDASE-RELATED"/>
    <property type="match status" value="1"/>
</dbReference>
<dbReference type="PROSITE" id="PS51318">
    <property type="entry name" value="TAT"/>
    <property type="match status" value="1"/>
</dbReference>
<dbReference type="InterPro" id="IPR052559">
    <property type="entry name" value="V-haloperoxidase"/>
</dbReference>
<proteinExistence type="predicted"/>
<dbReference type="Gene3D" id="1.10.606.20">
    <property type="match status" value="1"/>
</dbReference>
<gene>
    <name evidence="3" type="ORF">DY245_02275</name>
</gene>
<organism evidence="3 4">
    <name type="scientific">Streptomyces inhibens</name>
    <dbReference type="NCBI Taxonomy" id="2293571"/>
    <lineage>
        <taxon>Bacteria</taxon>
        <taxon>Bacillati</taxon>
        <taxon>Actinomycetota</taxon>
        <taxon>Actinomycetes</taxon>
        <taxon>Kitasatosporales</taxon>
        <taxon>Streptomycetaceae</taxon>
        <taxon>Streptomyces</taxon>
    </lineage>
</organism>
<evidence type="ECO:0000313" key="4">
    <source>
        <dbReference type="Proteomes" id="UP000262477"/>
    </source>
</evidence>
<keyword evidence="4" id="KW-1185">Reference proteome</keyword>
<protein>
    <recommendedName>
        <fullName evidence="5">Phosphatase PAP2 family protein</fullName>
    </recommendedName>
</protein>
<dbReference type="CDD" id="cd03398">
    <property type="entry name" value="PAP2_haloperoxidase"/>
    <property type="match status" value="1"/>
</dbReference>
<dbReference type="PANTHER" id="PTHR34599:SF1">
    <property type="entry name" value="PHOSPHATIDIC ACID PHOSPHATASE TYPE 2_HALOPEROXIDASE DOMAIN-CONTAINING PROTEIN"/>
    <property type="match status" value="1"/>
</dbReference>
<dbReference type="InterPro" id="IPR006311">
    <property type="entry name" value="TAT_signal"/>
</dbReference>
<sequence length="452" mass="48214">MATSRSSRRTAIGAVASLLLLAITAVAGPAATADSHPPPSADPAAIRDWNVIATDTISANLSPTRPSGQVVIWHGFVSAAVYNAVVGIKGHYAPYKWRARGPSTASPEAAAVTAAHRVLLTYFPASQAPLDAAYADSLAKIPDGNAKRQGVAFGERAADHLIELREGDGRFAPVEFTAAPAPGVWRPTPPAHLPFIDTWLGTLRPLLLTSPAQFRPVEPPALSSARYAQDVNEVKVMGTKTGSPRTAHQTETALFFGGNLAVQLQTAFRDYTARHHLDIADTARMFAAANASATDAVITAWDAKLHYGFWRPITAIQLADTDDNPATEADPQWQPLLITPPHPDYISGHAAVTGAVTQTLTGVLGTTHLDLNIPSEVTGTTRHYEYADQFNEDMINARVWAGIHFRTADIAGCQAGNRIGGWTLTHYFQPLRPTHPQASPPAQPTCPHDGAS</sequence>
<evidence type="ECO:0000256" key="2">
    <source>
        <dbReference type="SAM" id="SignalP"/>
    </source>
</evidence>
<feature type="signal peptide" evidence="2">
    <location>
        <begin position="1"/>
        <end position="27"/>
    </location>
</feature>
<dbReference type="AlphaFoldDB" id="A0A371QB10"/>